<dbReference type="HOGENOM" id="CLU_160691_3_0_7"/>
<protein>
    <recommendedName>
        <fullName evidence="2">DUF2061 domain-containing protein</fullName>
    </recommendedName>
</protein>
<reference evidence="3 4" key="1">
    <citation type="journal article" date="2003" name="Proc. Natl. Acad. Sci. U.S.A.">
        <title>Complete genome sequence and analysis of Wolinella succinogenes.</title>
        <authorList>
            <person name="Baar C."/>
            <person name="Eppinger M."/>
            <person name="Raddatz G."/>
            <person name="Simon JM."/>
            <person name="Lanz C."/>
            <person name="Klimmek O."/>
            <person name="Nandakumar R."/>
            <person name="Gross R."/>
            <person name="Rosinus A."/>
            <person name="Keller H."/>
            <person name="Jagtap P."/>
            <person name="Linke B."/>
            <person name="Meyer F."/>
            <person name="Lederer H."/>
            <person name="Schuster S.C."/>
        </authorList>
    </citation>
    <scope>NUCLEOTIDE SEQUENCE [LARGE SCALE GENOMIC DNA]</scope>
    <source>
        <strain evidence="4">ATCC 29543 / DSM 1740 / CCUG 13145 / JCM 31913 / LMG 7466 / NCTC 11488 / FDC 602W</strain>
    </source>
</reference>
<dbReference type="EMBL" id="BX571659">
    <property type="protein sequence ID" value="CAE10113.1"/>
    <property type="molecule type" value="Genomic_DNA"/>
</dbReference>
<keyword evidence="4" id="KW-1185">Reference proteome</keyword>
<keyword evidence="1" id="KW-1133">Transmembrane helix</keyword>
<evidence type="ECO:0000256" key="1">
    <source>
        <dbReference type="SAM" id="Phobius"/>
    </source>
</evidence>
<evidence type="ECO:0000259" key="2">
    <source>
        <dbReference type="Pfam" id="PF09834"/>
    </source>
</evidence>
<name>Q7MRV6_WOLSU</name>
<dbReference type="Pfam" id="PF09834">
    <property type="entry name" value="DUF2061"/>
    <property type="match status" value="1"/>
</dbReference>
<evidence type="ECO:0000313" key="3">
    <source>
        <dbReference type="EMBL" id="CAE10113.1"/>
    </source>
</evidence>
<dbReference type="STRING" id="273121.WS1011"/>
<organism evidence="4">
    <name type="scientific">Wolinella succinogenes (strain ATCC 29543 / DSM 1740 / CCUG 13145 / JCM 31913 / LMG 7466 / NCTC 11488 / FDC 602W)</name>
    <name type="common">Vibrio succinogenes</name>
    <dbReference type="NCBI Taxonomy" id="273121"/>
    <lineage>
        <taxon>Bacteria</taxon>
        <taxon>Pseudomonadati</taxon>
        <taxon>Campylobacterota</taxon>
        <taxon>Epsilonproteobacteria</taxon>
        <taxon>Campylobacterales</taxon>
        <taxon>Helicobacteraceae</taxon>
        <taxon>Wolinella</taxon>
    </lineage>
</organism>
<accession>Q7MRV6</accession>
<dbReference type="AlphaFoldDB" id="Q7MRV6"/>
<keyword evidence="1" id="KW-0472">Membrane</keyword>
<dbReference type="eggNOG" id="COG3205">
    <property type="taxonomic scope" value="Bacteria"/>
</dbReference>
<feature type="domain" description="DUF2061" evidence="2">
    <location>
        <begin position="26"/>
        <end position="77"/>
    </location>
</feature>
<sequence length="91" mass="10396">MIPLEFRQIHSIQGIIMAEELKRRSLIKAISWRATGTLDTMLISFIVTGNFTAALSIGAFELITKTALYYFHERAWNRISFGKSKAPEYTI</sequence>
<gene>
    <name evidence="3" type="ordered locus">WS1011</name>
</gene>
<dbReference type="KEGG" id="wsu:WS1011"/>
<dbReference type="InterPro" id="IPR018638">
    <property type="entry name" value="DUF2061_membrane"/>
</dbReference>
<keyword evidence="1" id="KW-0812">Transmembrane</keyword>
<feature type="transmembrane region" description="Helical" evidence="1">
    <location>
        <begin position="41"/>
        <end position="64"/>
    </location>
</feature>
<dbReference type="Proteomes" id="UP000000422">
    <property type="component" value="Chromosome"/>
</dbReference>
<proteinExistence type="predicted"/>
<evidence type="ECO:0000313" key="4">
    <source>
        <dbReference type="Proteomes" id="UP000000422"/>
    </source>
</evidence>